<dbReference type="InterPro" id="IPR006015">
    <property type="entry name" value="Universal_stress_UspA"/>
</dbReference>
<accession>Q2S4R7</accession>
<dbReference type="CDD" id="cd00293">
    <property type="entry name" value="USP-like"/>
    <property type="match status" value="2"/>
</dbReference>
<dbReference type="EMBL" id="CP000159">
    <property type="protein sequence ID" value="ABC46001.1"/>
    <property type="molecule type" value="Genomic_DNA"/>
</dbReference>
<evidence type="ECO:0000256" key="1">
    <source>
        <dbReference type="ARBA" id="ARBA00008791"/>
    </source>
</evidence>
<dbReference type="KEGG" id="sru:SRU_0676"/>
<dbReference type="HOGENOM" id="CLU_049301_2_1_10"/>
<dbReference type="eggNOG" id="COG0589">
    <property type="taxonomic scope" value="Bacteria"/>
</dbReference>
<comment type="similarity">
    <text evidence="1">Belongs to the universal stress protein A family.</text>
</comment>
<feature type="domain" description="UspA" evidence="2">
    <location>
        <begin position="29"/>
        <end position="170"/>
    </location>
</feature>
<dbReference type="InterPro" id="IPR006016">
    <property type="entry name" value="UspA"/>
</dbReference>
<dbReference type="STRING" id="309807.SRU_0676"/>
<evidence type="ECO:0000313" key="3">
    <source>
        <dbReference type="EMBL" id="ABC46001.1"/>
    </source>
</evidence>
<protein>
    <submittedName>
        <fullName evidence="3">Universal stress protein</fullName>
    </submittedName>
</protein>
<gene>
    <name evidence="3" type="ordered locus">SRU_0676</name>
</gene>
<dbReference type="SUPFAM" id="SSF52402">
    <property type="entry name" value="Adenine nucleotide alpha hydrolases-like"/>
    <property type="match status" value="2"/>
</dbReference>
<dbReference type="OrthoDB" id="9788959at2"/>
<dbReference type="PRINTS" id="PR01438">
    <property type="entry name" value="UNVRSLSTRESS"/>
</dbReference>
<sequence length="337" mass="35741">MGGKRREHVTSFPHRFVSDSVPLPMLNIDTILFPTDFSSVAEDAFAHAAHLALRSGATICVFNVVTPDDGDASNPMDFLPVTPVEGGAVDDAAPQRVEVQTVTQERGTVPVVYAQTDSTSPETAIVEQATEHDMDLVVMGTHGRQGMDRLLSGSVAEEVVRQAPCPVFTVLADDEDAPARTPIDRVLVPVDLSEQSPLVVDHATALADAYGASIDLLHVVEEATFPTAYGIDPLAPSQPDVQERAREALEALAADLGDVDAPIDTHVLAGYAARDIVDFAADHAADLVVMATHGRTGLQRFLIGSVAEKVTRSASCPVFTVKSFGKSLVPSRDGEDA</sequence>
<dbReference type="AlphaFoldDB" id="Q2S4R7"/>
<dbReference type="Proteomes" id="UP000008674">
    <property type="component" value="Chromosome"/>
</dbReference>
<reference evidence="3 4" key="1">
    <citation type="journal article" date="2005" name="Proc. Natl. Acad. Sci. U.S.A.">
        <title>The genome of Salinibacter ruber: convergence and gene exchange among hyperhalophilic bacteria and archaea.</title>
        <authorList>
            <person name="Mongodin E.F."/>
            <person name="Nelson K.E."/>
            <person name="Daugherty S."/>
            <person name="Deboy R.T."/>
            <person name="Wister J."/>
            <person name="Khouri H."/>
            <person name="Weidman J."/>
            <person name="Walsh D.A."/>
            <person name="Papke R.T."/>
            <person name="Sanchez Perez G."/>
            <person name="Sharma A.K."/>
            <person name="Nesbo C.L."/>
            <person name="MacLeod D."/>
            <person name="Bapteste E."/>
            <person name="Doolittle W.F."/>
            <person name="Charlebois R.L."/>
            <person name="Legault B."/>
            <person name="Rodriguez-Valera F."/>
        </authorList>
    </citation>
    <scope>NUCLEOTIDE SEQUENCE [LARGE SCALE GENOMIC DNA]</scope>
    <source>
        <strain evidence="4">DSM 13855 / CECT 5946 / M31</strain>
    </source>
</reference>
<evidence type="ECO:0000259" key="2">
    <source>
        <dbReference type="Pfam" id="PF00582"/>
    </source>
</evidence>
<feature type="domain" description="UspA" evidence="2">
    <location>
        <begin position="183"/>
        <end position="322"/>
    </location>
</feature>
<dbReference type="PANTHER" id="PTHR46268">
    <property type="entry name" value="STRESS RESPONSE PROTEIN NHAX"/>
    <property type="match status" value="1"/>
</dbReference>
<dbReference type="Pfam" id="PF00582">
    <property type="entry name" value="Usp"/>
    <property type="match status" value="2"/>
</dbReference>
<name>Q2S4R7_SALRD</name>
<dbReference type="EnsemblBacteria" id="ABC46001">
    <property type="protein sequence ID" value="ABC46001"/>
    <property type="gene ID" value="SRU_0676"/>
</dbReference>
<dbReference type="PANTHER" id="PTHR46268:SF6">
    <property type="entry name" value="UNIVERSAL STRESS PROTEIN UP12"/>
    <property type="match status" value="1"/>
</dbReference>
<proteinExistence type="inferred from homology"/>
<keyword evidence="4" id="KW-1185">Reference proteome</keyword>
<dbReference type="InterPro" id="IPR014729">
    <property type="entry name" value="Rossmann-like_a/b/a_fold"/>
</dbReference>
<evidence type="ECO:0000313" key="4">
    <source>
        <dbReference type="Proteomes" id="UP000008674"/>
    </source>
</evidence>
<organism evidence="3 4">
    <name type="scientific">Salinibacter ruber (strain DSM 13855 / M31)</name>
    <dbReference type="NCBI Taxonomy" id="309807"/>
    <lineage>
        <taxon>Bacteria</taxon>
        <taxon>Pseudomonadati</taxon>
        <taxon>Rhodothermota</taxon>
        <taxon>Rhodothermia</taxon>
        <taxon>Rhodothermales</taxon>
        <taxon>Salinibacteraceae</taxon>
        <taxon>Salinibacter</taxon>
    </lineage>
</organism>
<dbReference type="Gene3D" id="3.40.50.620">
    <property type="entry name" value="HUPs"/>
    <property type="match status" value="2"/>
</dbReference>